<sequence length="363" mass="40117">MSLMSPLPVYSFSRETTSAVETQAWIDESSSAASILEMDYDSDDDLVQDDLVPPAYCQDSTSPPYTPVPTTTHLHALDAPGQTPYLESISEDDDDDDEYDDDDATLHEEPLIAPDVPLNQSRASIDCSLLAFAPYFDVSCLDALDDLLLSSPTDSFANVCYEQSIYEADCSTSDTEPGMSETSFAGEVEPETQQEEVDTPARVDETSEDAERWRPTHAGMDSWQTLAAFSEFHKALGAAPDTNEEPIKLSPRIEAFIMPTWEGDQEIKTTSLDDMHDIQTAQRIQFTNLPCAAKSTPALENRALYDTNMYPFSRTLPDPTQSVHFFPKWAGEPIRKERGALKGSTNAVLRGLAGLRARSGLFR</sequence>
<evidence type="ECO:0000313" key="2">
    <source>
        <dbReference type="EMBL" id="CCM02969.1"/>
    </source>
</evidence>
<feature type="compositionally biased region" description="Basic and acidic residues" evidence="1">
    <location>
        <begin position="199"/>
        <end position="212"/>
    </location>
</feature>
<keyword evidence="3" id="KW-1185">Reference proteome</keyword>
<dbReference type="RefSeq" id="XP_012182252.1">
    <property type="nucleotide sequence ID" value="XM_012326862.1"/>
</dbReference>
<feature type="compositionally biased region" description="Acidic residues" evidence="1">
    <location>
        <begin position="89"/>
        <end position="103"/>
    </location>
</feature>
<evidence type="ECO:0000256" key="1">
    <source>
        <dbReference type="SAM" id="MobiDB-lite"/>
    </source>
</evidence>
<reference evidence="2 3" key="1">
    <citation type="journal article" date="2012" name="Appl. Environ. Microbiol.">
        <title>Short-read sequencing for genomic analysis of the brown rot fungus Fibroporia radiculosa.</title>
        <authorList>
            <person name="Tang J.D."/>
            <person name="Perkins A.D."/>
            <person name="Sonstegard T.S."/>
            <person name="Schroeder S.G."/>
            <person name="Burgess S.C."/>
            <person name="Diehl S.V."/>
        </authorList>
    </citation>
    <scope>NUCLEOTIDE SEQUENCE [LARGE SCALE GENOMIC DNA]</scope>
    <source>
        <strain evidence="2 3">TFFH 294</strain>
    </source>
</reference>
<name>J4H3B2_9APHY</name>
<dbReference type="AlphaFoldDB" id="J4H3B2"/>
<feature type="region of interest" description="Disordered" evidence="1">
    <location>
        <begin position="171"/>
        <end position="212"/>
    </location>
</feature>
<dbReference type="GeneID" id="24097880"/>
<dbReference type="InParanoid" id="J4H3B2"/>
<protein>
    <submittedName>
        <fullName evidence="2">Uncharacterized protein</fullName>
    </submittedName>
</protein>
<dbReference type="Proteomes" id="UP000006352">
    <property type="component" value="Unassembled WGS sequence"/>
</dbReference>
<evidence type="ECO:0000313" key="3">
    <source>
        <dbReference type="Proteomes" id="UP000006352"/>
    </source>
</evidence>
<feature type="region of interest" description="Disordered" evidence="1">
    <location>
        <begin position="56"/>
        <end position="103"/>
    </location>
</feature>
<organism evidence="2 3">
    <name type="scientific">Fibroporia radiculosa</name>
    <dbReference type="NCBI Taxonomy" id="599839"/>
    <lineage>
        <taxon>Eukaryota</taxon>
        <taxon>Fungi</taxon>
        <taxon>Dikarya</taxon>
        <taxon>Basidiomycota</taxon>
        <taxon>Agaricomycotina</taxon>
        <taxon>Agaricomycetes</taxon>
        <taxon>Polyporales</taxon>
        <taxon>Fibroporiaceae</taxon>
        <taxon>Fibroporia</taxon>
    </lineage>
</organism>
<accession>J4H3B2</accession>
<feature type="compositionally biased region" description="Acidic residues" evidence="1">
    <location>
        <begin position="188"/>
        <end position="198"/>
    </location>
</feature>
<gene>
    <name evidence="2" type="ORF">FIBRA_05084</name>
</gene>
<feature type="compositionally biased region" description="Polar residues" evidence="1">
    <location>
        <begin position="171"/>
        <end position="183"/>
    </location>
</feature>
<dbReference type="HOGENOM" id="CLU_762986_0_0_1"/>
<dbReference type="EMBL" id="HE797096">
    <property type="protein sequence ID" value="CCM02969.1"/>
    <property type="molecule type" value="Genomic_DNA"/>
</dbReference>
<feature type="compositionally biased region" description="Low complexity" evidence="1">
    <location>
        <begin position="60"/>
        <end position="72"/>
    </location>
</feature>
<proteinExistence type="predicted"/>